<accession>A0A8S4NN73</accession>
<gene>
    <name evidence="2" type="ORF">OFUS_LOCUS8634</name>
</gene>
<comment type="caution">
    <text evidence="2">The sequence shown here is derived from an EMBL/GenBank/DDBJ whole genome shotgun (WGS) entry which is preliminary data.</text>
</comment>
<reference evidence="2" key="1">
    <citation type="submission" date="2022-03" db="EMBL/GenBank/DDBJ databases">
        <authorList>
            <person name="Martin C."/>
        </authorList>
    </citation>
    <scope>NUCLEOTIDE SEQUENCE</scope>
</reference>
<evidence type="ECO:0000256" key="1">
    <source>
        <dbReference type="SAM" id="SignalP"/>
    </source>
</evidence>
<name>A0A8S4NN73_OWEFU</name>
<dbReference type="EMBL" id="CAIIXF020000004">
    <property type="protein sequence ID" value="CAH1782157.1"/>
    <property type="molecule type" value="Genomic_DNA"/>
</dbReference>
<organism evidence="2 3">
    <name type="scientific">Owenia fusiformis</name>
    <name type="common">Polychaete worm</name>
    <dbReference type="NCBI Taxonomy" id="6347"/>
    <lineage>
        <taxon>Eukaryota</taxon>
        <taxon>Metazoa</taxon>
        <taxon>Spiralia</taxon>
        <taxon>Lophotrochozoa</taxon>
        <taxon>Annelida</taxon>
        <taxon>Polychaeta</taxon>
        <taxon>Sedentaria</taxon>
        <taxon>Canalipalpata</taxon>
        <taxon>Sabellida</taxon>
        <taxon>Oweniida</taxon>
        <taxon>Oweniidae</taxon>
        <taxon>Owenia</taxon>
    </lineage>
</organism>
<dbReference type="Proteomes" id="UP000749559">
    <property type="component" value="Unassembled WGS sequence"/>
</dbReference>
<evidence type="ECO:0000313" key="2">
    <source>
        <dbReference type="EMBL" id="CAH1782157.1"/>
    </source>
</evidence>
<keyword evidence="3" id="KW-1185">Reference proteome</keyword>
<protein>
    <submittedName>
        <fullName evidence="2">Uncharacterized protein</fullName>
    </submittedName>
</protein>
<proteinExistence type="predicted"/>
<feature type="signal peptide" evidence="1">
    <location>
        <begin position="1"/>
        <end position="21"/>
    </location>
</feature>
<evidence type="ECO:0000313" key="3">
    <source>
        <dbReference type="Proteomes" id="UP000749559"/>
    </source>
</evidence>
<keyword evidence="1" id="KW-0732">Signal</keyword>
<feature type="chain" id="PRO_5035719040" evidence="1">
    <location>
        <begin position="22"/>
        <end position="111"/>
    </location>
</feature>
<dbReference type="AlphaFoldDB" id="A0A8S4NN73"/>
<sequence>MGKAGIILLVELAVYITGVVSDDGYIGQWANEDCAENPMGILCPQLEQGQGCGICKRATMIREMSGNCVGELECTCTHYKSQPIAGTNGEEITARCGNYGHAEYDDHHDHL</sequence>